<dbReference type="Proteomes" id="UP000242999">
    <property type="component" value="Unassembled WGS sequence"/>
</dbReference>
<dbReference type="PANTHER" id="PTHR33991:SF1">
    <property type="entry name" value="DNA REPAIR PROTEIN RECO"/>
    <property type="match status" value="1"/>
</dbReference>
<proteinExistence type="predicted"/>
<name>A0A1H6Q1L4_9GAMM</name>
<dbReference type="STRING" id="64971.SAMN05421831_10185"/>
<evidence type="ECO:0000313" key="1">
    <source>
        <dbReference type="EMBL" id="SEI37733.1"/>
    </source>
</evidence>
<dbReference type="OrthoDB" id="9804792at2"/>
<dbReference type="GO" id="GO:0006310">
    <property type="term" value="P:DNA recombination"/>
    <property type="evidence" value="ECO:0007669"/>
    <property type="project" value="InterPro"/>
</dbReference>
<dbReference type="InterPro" id="IPR042242">
    <property type="entry name" value="RecO_C"/>
</dbReference>
<dbReference type="RefSeq" id="WP_093307752.1">
    <property type="nucleotide sequence ID" value="NZ_FNYH01000001.1"/>
</dbReference>
<dbReference type="GO" id="GO:0006302">
    <property type="term" value="P:double-strand break repair"/>
    <property type="evidence" value="ECO:0007669"/>
    <property type="project" value="TreeGrafter"/>
</dbReference>
<reference evidence="2" key="1">
    <citation type="submission" date="2016-10" db="EMBL/GenBank/DDBJ databases">
        <authorList>
            <person name="Varghese N."/>
            <person name="Submissions S."/>
        </authorList>
    </citation>
    <scope>NUCLEOTIDE SEQUENCE [LARGE SCALE GENOMIC DNA]</scope>
    <source>
        <strain evidence="2">DSM 7165</strain>
    </source>
</reference>
<keyword evidence="2" id="KW-1185">Reference proteome</keyword>
<organism evidence="1 2">
    <name type="scientific">Allopseudospirillum japonicum</name>
    <dbReference type="NCBI Taxonomy" id="64971"/>
    <lineage>
        <taxon>Bacteria</taxon>
        <taxon>Pseudomonadati</taxon>
        <taxon>Pseudomonadota</taxon>
        <taxon>Gammaproteobacteria</taxon>
        <taxon>Oceanospirillales</taxon>
        <taxon>Oceanospirillaceae</taxon>
        <taxon>Allopseudospirillum</taxon>
    </lineage>
</organism>
<gene>
    <name evidence="1" type="ORF">SAMN05421831_10185</name>
</gene>
<dbReference type="Gene3D" id="1.20.1440.120">
    <property type="entry name" value="Recombination protein O, C-terminal domain"/>
    <property type="match status" value="1"/>
</dbReference>
<dbReference type="EMBL" id="FNYH01000001">
    <property type="protein sequence ID" value="SEI37733.1"/>
    <property type="molecule type" value="Genomic_DNA"/>
</dbReference>
<dbReference type="PANTHER" id="PTHR33991">
    <property type="entry name" value="DNA REPAIR PROTEIN RECO"/>
    <property type="match status" value="1"/>
</dbReference>
<dbReference type="InterPro" id="IPR003717">
    <property type="entry name" value="RecO"/>
</dbReference>
<accession>A0A1H6Q1L4</accession>
<protein>
    <submittedName>
        <fullName evidence="1">DNA replication and repair protein RecO</fullName>
    </submittedName>
</protein>
<dbReference type="GO" id="GO:0043590">
    <property type="term" value="C:bacterial nucleoid"/>
    <property type="evidence" value="ECO:0007669"/>
    <property type="project" value="TreeGrafter"/>
</dbReference>
<sequence>MHSTPAYLLHQQAYRENKRLVWLLTPQGRLDGVVYKRLYRPALVPLQCEYQGRRSLKQIRTLEAQALGVNLVYKAQVCALYANELLFRLLPSELECHALFLAYVNLLNALQEAQHHVLLCAQALRTFESELLRHLDQEVTLWQLDGQLIQSHLWYTQVEYDGQVAWRVLPESQPTVDAYLGEWIQAVVAGDWSQPKYRHTAKSLFRQRFARLLGHRPLLTYQLLSVFQQAS</sequence>
<evidence type="ECO:0000313" key="2">
    <source>
        <dbReference type="Proteomes" id="UP000242999"/>
    </source>
</evidence>
<dbReference type="AlphaFoldDB" id="A0A1H6Q1L4"/>